<sequence>MVTNGSFDYPPREVSAEAAAGFGDIALLDQTAQAAAKDDLKP</sequence>
<dbReference type="Proteomes" id="UP001595851">
    <property type="component" value="Unassembled WGS sequence"/>
</dbReference>
<accession>A0ABV8G983</accession>
<comment type="caution">
    <text evidence="1">The sequence shown here is derived from an EMBL/GenBank/DDBJ whole genome shotgun (WGS) entry which is preliminary data.</text>
</comment>
<evidence type="ECO:0000313" key="2">
    <source>
        <dbReference type="Proteomes" id="UP001595851"/>
    </source>
</evidence>
<evidence type="ECO:0000313" key="1">
    <source>
        <dbReference type="EMBL" id="MFC4010547.1"/>
    </source>
</evidence>
<proteinExistence type="predicted"/>
<dbReference type="RefSeq" id="WP_379530554.1">
    <property type="nucleotide sequence ID" value="NZ_JBHSBI010000013.1"/>
</dbReference>
<organism evidence="1 2">
    <name type="scientific">Nonomuraea purpurea</name>
    <dbReference type="NCBI Taxonomy" id="1849276"/>
    <lineage>
        <taxon>Bacteria</taxon>
        <taxon>Bacillati</taxon>
        <taxon>Actinomycetota</taxon>
        <taxon>Actinomycetes</taxon>
        <taxon>Streptosporangiales</taxon>
        <taxon>Streptosporangiaceae</taxon>
        <taxon>Nonomuraea</taxon>
    </lineage>
</organism>
<dbReference type="EMBL" id="JBHSBI010000013">
    <property type="protein sequence ID" value="MFC4010547.1"/>
    <property type="molecule type" value="Genomic_DNA"/>
</dbReference>
<keyword evidence="2" id="KW-1185">Reference proteome</keyword>
<name>A0ABV8G983_9ACTN</name>
<gene>
    <name evidence="1" type="ORF">ACFOY2_25195</name>
</gene>
<protein>
    <submittedName>
        <fullName evidence="1">Uncharacterized protein</fullName>
    </submittedName>
</protein>
<reference evidence="2" key="1">
    <citation type="journal article" date="2019" name="Int. J. Syst. Evol. Microbiol.">
        <title>The Global Catalogue of Microorganisms (GCM) 10K type strain sequencing project: providing services to taxonomists for standard genome sequencing and annotation.</title>
        <authorList>
            <consortium name="The Broad Institute Genomics Platform"/>
            <consortium name="The Broad Institute Genome Sequencing Center for Infectious Disease"/>
            <person name="Wu L."/>
            <person name="Ma J."/>
        </authorList>
    </citation>
    <scope>NUCLEOTIDE SEQUENCE [LARGE SCALE GENOMIC DNA]</scope>
    <source>
        <strain evidence="2">TBRC 1276</strain>
    </source>
</reference>